<dbReference type="AlphaFoldDB" id="A0A811NQI8"/>
<feature type="region of interest" description="Disordered" evidence="1">
    <location>
        <begin position="187"/>
        <end position="226"/>
    </location>
</feature>
<evidence type="ECO:0000313" key="3">
    <source>
        <dbReference type="Proteomes" id="UP000604825"/>
    </source>
</evidence>
<accession>A0A811NQI8</accession>
<protein>
    <submittedName>
        <fullName evidence="2">Uncharacterized protein</fullName>
    </submittedName>
</protein>
<comment type="caution">
    <text evidence="2">The sequence shown here is derived from an EMBL/GenBank/DDBJ whole genome shotgun (WGS) entry which is preliminary data.</text>
</comment>
<dbReference type="EMBL" id="CAJGYO010000004">
    <property type="protein sequence ID" value="CAD6224914.1"/>
    <property type="molecule type" value="Genomic_DNA"/>
</dbReference>
<feature type="compositionally biased region" description="Basic and acidic residues" evidence="1">
    <location>
        <begin position="187"/>
        <end position="203"/>
    </location>
</feature>
<name>A0A811NQI8_9POAL</name>
<dbReference type="OrthoDB" id="696932at2759"/>
<evidence type="ECO:0000256" key="1">
    <source>
        <dbReference type="SAM" id="MobiDB-lite"/>
    </source>
</evidence>
<dbReference type="Proteomes" id="UP000604825">
    <property type="component" value="Unassembled WGS sequence"/>
</dbReference>
<reference evidence="2" key="1">
    <citation type="submission" date="2020-10" db="EMBL/GenBank/DDBJ databases">
        <authorList>
            <person name="Han B."/>
            <person name="Lu T."/>
            <person name="Zhao Q."/>
            <person name="Huang X."/>
            <person name="Zhao Y."/>
        </authorList>
    </citation>
    <scope>NUCLEOTIDE SEQUENCE</scope>
</reference>
<gene>
    <name evidence="2" type="ORF">NCGR_LOCUS17078</name>
</gene>
<proteinExistence type="predicted"/>
<keyword evidence="3" id="KW-1185">Reference proteome</keyword>
<organism evidence="2 3">
    <name type="scientific">Miscanthus lutarioriparius</name>
    <dbReference type="NCBI Taxonomy" id="422564"/>
    <lineage>
        <taxon>Eukaryota</taxon>
        <taxon>Viridiplantae</taxon>
        <taxon>Streptophyta</taxon>
        <taxon>Embryophyta</taxon>
        <taxon>Tracheophyta</taxon>
        <taxon>Spermatophyta</taxon>
        <taxon>Magnoliopsida</taxon>
        <taxon>Liliopsida</taxon>
        <taxon>Poales</taxon>
        <taxon>Poaceae</taxon>
        <taxon>PACMAD clade</taxon>
        <taxon>Panicoideae</taxon>
        <taxon>Andropogonodae</taxon>
        <taxon>Andropogoneae</taxon>
        <taxon>Saccharinae</taxon>
        <taxon>Miscanthus</taxon>
    </lineage>
</organism>
<sequence length="226" mass="25238">MAFVVSPHLRAVAACCSAFPFTGTCFQGARLMAGSGGRGLHGSGRFLQRLRMRRAFGDPIERSVAVLQTDAWRDRSRRGTWWDKKLNCIAIGGQDFARDTQEGGADRFELIPDSDEEGPQQVSSFVAEDDEFVPETEPQDMPVVKLIGNTMFHEWRKVSLESDKACTSQIGTSKENTCTRYIASIKENDDKDDTKDDNEHKASFSDIEPDNEATPINVWKARGKEN</sequence>
<evidence type="ECO:0000313" key="2">
    <source>
        <dbReference type="EMBL" id="CAD6224914.1"/>
    </source>
</evidence>